<dbReference type="InterPro" id="IPR013094">
    <property type="entry name" value="AB_hydrolase_3"/>
</dbReference>
<dbReference type="OrthoDB" id="408631at2759"/>
<name>A0A517LCA8_9PEZI</name>
<evidence type="ECO:0000313" key="3">
    <source>
        <dbReference type="EMBL" id="QDS73263.1"/>
    </source>
</evidence>
<sequence>MPEEDRTIHQPIHPDIRAKLDPEYVAFHDKYMQYVQRDESKIWDGSARTAPSLPFGGAEMVEVASIQDIELPDFKLRVYVPESNQIRSLPCLLWFHGGGWAIGGLNDGKDFCSFVSRVGYRLAPEHPYPAAINDAVESLRWVCSAGKDHFNLDLERIAVGGTSAGANLAIVLCLKAAKKLDIRICFQLLIVPVIDNTAIADGIWDQNHNAPWLTPSRMIWYRRMYMPLESDWKNWDASPNLAPEALLTSMPPTWMAISEQDLLAPEAHLFAVQLRELKVPVTVYEVEGGTHSILALCGAVTRGKLMIKEAANALRKALNREFCEEYLSRGERR</sequence>
<feature type="domain" description="Alpha/beta hydrolase fold-3" evidence="2">
    <location>
        <begin position="92"/>
        <end position="293"/>
    </location>
</feature>
<organism evidence="3 4">
    <name type="scientific">Venturia effusa</name>
    <dbReference type="NCBI Taxonomy" id="50376"/>
    <lineage>
        <taxon>Eukaryota</taxon>
        <taxon>Fungi</taxon>
        <taxon>Dikarya</taxon>
        <taxon>Ascomycota</taxon>
        <taxon>Pezizomycotina</taxon>
        <taxon>Dothideomycetes</taxon>
        <taxon>Pleosporomycetidae</taxon>
        <taxon>Venturiales</taxon>
        <taxon>Venturiaceae</taxon>
        <taxon>Venturia</taxon>
    </lineage>
</organism>
<dbReference type="InterPro" id="IPR050300">
    <property type="entry name" value="GDXG_lipolytic_enzyme"/>
</dbReference>
<evidence type="ECO:0000259" key="2">
    <source>
        <dbReference type="Pfam" id="PF07859"/>
    </source>
</evidence>
<keyword evidence="4" id="KW-1185">Reference proteome</keyword>
<dbReference type="Proteomes" id="UP000316270">
    <property type="component" value="Chromosome 9"/>
</dbReference>
<keyword evidence="1" id="KW-0378">Hydrolase</keyword>
<protein>
    <recommendedName>
        <fullName evidence="2">Alpha/beta hydrolase fold-3 domain-containing protein</fullName>
    </recommendedName>
</protein>
<dbReference type="GO" id="GO:0016787">
    <property type="term" value="F:hydrolase activity"/>
    <property type="evidence" value="ECO:0007669"/>
    <property type="project" value="UniProtKB-KW"/>
</dbReference>
<dbReference type="InterPro" id="IPR029058">
    <property type="entry name" value="AB_hydrolase_fold"/>
</dbReference>
<dbReference type="EMBL" id="CP042193">
    <property type="protein sequence ID" value="QDS73263.1"/>
    <property type="molecule type" value="Genomic_DNA"/>
</dbReference>
<dbReference type="PANTHER" id="PTHR48081">
    <property type="entry name" value="AB HYDROLASE SUPERFAMILY PROTEIN C4A8.06C"/>
    <property type="match status" value="1"/>
</dbReference>
<dbReference type="STRING" id="50376.A0A517LCA8"/>
<dbReference type="SUPFAM" id="SSF53474">
    <property type="entry name" value="alpha/beta-Hydrolases"/>
    <property type="match status" value="1"/>
</dbReference>
<dbReference type="AlphaFoldDB" id="A0A517LCA8"/>
<dbReference type="Pfam" id="PF07859">
    <property type="entry name" value="Abhydrolase_3"/>
    <property type="match status" value="1"/>
</dbReference>
<dbReference type="PANTHER" id="PTHR48081:SF8">
    <property type="entry name" value="ALPHA_BETA HYDROLASE FOLD-3 DOMAIN-CONTAINING PROTEIN-RELATED"/>
    <property type="match status" value="1"/>
</dbReference>
<reference evidence="3 4" key="1">
    <citation type="submission" date="2019-07" db="EMBL/GenBank/DDBJ databases">
        <title>Finished genome of Venturia effusa.</title>
        <authorList>
            <person name="Young C.A."/>
            <person name="Cox M.P."/>
            <person name="Ganley A.R.D."/>
            <person name="David W.J."/>
        </authorList>
    </citation>
    <scope>NUCLEOTIDE SEQUENCE [LARGE SCALE GENOMIC DNA]</scope>
    <source>
        <strain evidence="4">albino</strain>
    </source>
</reference>
<proteinExistence type="predicted"/>
<evidence type="ECO:0000313" key="4">
    <source>
        <dbReference type="Proteomes" id="UP000316270"/>
    </source>
</evidence>
<evidence type="ECO:0000256" key="1">
    <source>
        <dbReference type="ARBA" id="ARBA00022801"/>
    </source>
</evidence>
<gene>
    <name evidence="3" type="ORF">FKW77_004678</name>
</gene>
<accession>A0A517LCA8</accession>
<dbReference type="Gene3D" id="3.40.50.1820">
    <property type="entry name" value="alpha/beta hydrolase"/>
    <property type="match status" value="1"/>
</dbReference>